<dbReference type="InterPro" id="IPR053163">
    <property type="entry name" value="HTH-type_regulator_Rgg"/>
</dbReference>
<gene>
    <name evidence="2" type="ORF">BSK56_33090</name>
</gene>
<dbReference type="InterPro" id="IPR010057">
    <property type="entry name" value="Transcription_activator_Rgg_C"/>
</dbReference>
<dbReference type="Proteomes" id="UP000187412">
    <property type="component" value="Unassembled WGS sequence"/>
</dbReference>
<dbReference type="Pfam" id="PF21259">
    <property type="entry name" value="Rgg_C"/>
    <property type="match status" value="1"/>
</dbReference>
<sequence length="293" mass="34694">MEIGSLLREYRLQKELTQKEFIKNCISESYYSKVENNLHRICAEDLFSLLQINAISITEFVNKLDISDQKSPLTLLEVQMYQIFYDNKIAELTQLERVARNHQELSESEKKIFITLLEVLKEITDHSDREISEADRNFLKSRISSDSDWTTRSLMLFANTLHIFDFEDTVFLVQSLIRKRMDYSFTKTANENPFLLATILLNYISICIRKKELVLTRKPFQLLDKLPKTPDFTFYRLMSKYYQIVIECINELRTFDPNITHIIHSFYLMGREPFAEALKEFAELNIPNFKYAS</sequence>
<evidence type="ECO:0000313" key="2">
    <source>
        <dbReference type="EMBL" id="OMD35305.1"/>
    </source>
</evidence>
<dbReference type="CDD" id="cd00093">
    <property type="entry name" value="HTH_XRE"/>
    <property type="match status" value="1"/>
</dbReference>
<dbReference type="EMBL" id="MPTB01000097">
    <property type="protein sequence ID" value="OMD35305.1"/>
    <property type="molecule type" value="Genomic_DNA"/>
</dbReference>
<dbReference type="SUPFAM" id="SSF47413">
    <property type="entry name" value="lambda repressor-like DNA-binding domains"/>
    <property type="match status" value="1"/>
</dbReference>
<dbReference type="RefSeq" id="WP_076114592.1">
    <property type="nucleotide sequence ID" value="NZ_MPTB01000097.1"/>
</dbReference>
<dbReference type="PROSITE" id="PS50943">
    <property type="entry name" value="HTH_CROC1"/>
    <property type="match status" value="1"/>
</dbReference>
<organism evidence="2 3">
    <name type="scientific">Paenibacillus borealis</name>
    <dbReference type="NCBI Taxonomy" id="160799"/>
    <lineage>
        <taxon>Bacteria</taxon>
        <taxon>Bacillati</taxon>
        <taxon>Bacillota</taxon>
        <taxon>Bacilli</taxon>
        <taxon>Bacillales</taxon>
        <taxon>Paenibacillaceae</taxon>
        <taxon>Paenibacillus</taxon>
    </lineage>
</organism>
<reference evidence="2 3" key="1">
    <citation type="submission" date="2016-10" db="EMBL/GenBank/DDBJ databases">
        <title>Paenibacillus species isolates.</title>
        <authorList>
            <person name="Beno S.M."/>
        </authorList>
    </citation>
    <scope>NUCLEOTIDE SEQUENCE [LARGE SCALE GENOMIC DNA]</scope>
    <source>
        <strain evidence="2 3">FSL H7-0744</strain>
    </source>
</reference>
<dbReference type="InterPro" id="IPR010982">
    <property type="entry name" value="Lambda_DNA-bd_dom_sf"/>
</dbReference>
<name>A0ABX3GU65_PAEBO</name>
<keyword evidence="3" id="KW-1185">Reference proteome</keyword>
<comment type="caution">
    <text evidence="2">The sequence shown here is derived from an EMBL/GenBank/DDBJ whole genome shotgun (WGS) entry which is preliminary data.</text>
</comment>
<dbReference type="Gene3D" id="1.10.260.40">
    <property type="entry name" value="lambda repressor-like DNA-binding domains"/>
    <property type="match status" value="1"/>
</dbReference>
<proteinExistence type="predicted"/>
<accession>A0ABX3GU65</accession>
<dbReference type="SMART" id="SM00530">
    <property type="entry name" value="HTH_XRE"/>
    <property type="match status" value="1"/>
</dbReference>
<evidence type="ECO:0000313" key="3">
    <source>
        <dbReference type="Proteomes" id="UP000187412"/>
    </source>
</evidence>
<evidence type="ECO:0000259" key="1">
    <source>
        <dbReference type="PROSITE" id="PS50943"/>
    </source>
</evidence>
<protein>
    <recommendedName>
        <fullName evidence="1">HTH cro/C1-type domain-containing protein</fullName>
    </recommendedName>
</protein>
<dbReference type="NCBIfam" id="TIGR01716">
    <property type="entry name" value="RGG_Cterm"/>
    <property type="match status" value="1"/>
</dbReference>
<dbReference type="PANTHER" id="PTHR37038:SF12">
    <property type="entry name" value="TRANSCRIPTIONAL REGULATOR"/>
    <property type="match status" value="1"/>
</dbReference>
<feature type="domain" description="HTH cro/C1-type" evidence="1">
    <location>
        <begin position="7"/>
        <end position="60"/>
    </location>
</feature>
<dbReference type="InterPro" id="IPR001387">
    <property type="entry name" value="Cro/C1-type_HTH"/>
</dbReference>
<dbReference type="PANTHER" id="PTHR37038">
    <property type="entry name" value="TRANSCRIPTIONAL REGULATOR-RELATED"/>
    <property type="match status" value="1"/>
</dbReference>